<evidence type="ECO:0000313" key="2">
    <source>
        <dbReference type="Proteomes" id="UP000176364"/>
    </source>
</evidence>
<sequence>MCLVVPLKVRSKMIDDRLRMETGRIVKSLVKNVKIGDYLICQQDLGIEKISPHKAQLIRHALQQGI</sequence>
<protein>
    <recommendedName>
        <fullName evidence="3">HypC/HybG/HupF family hydrogenase formation chaperone</fullName>
    </recommendedName>
</protein>
<dbReference type="AlphaFoldDB" id="A0A1F5DZZ7"/>
<reference evidence="1 2" key="1">
    <citation type="journal article" date="2016" name="Nat. Commun.">
        <title>Thousands of microbial genomes shed light on interconnected biogeochemical processes in an aquifer system.</title>
        <authorList>
            <person name="Anantharaman K."/>
            <person name="Brown C.T."/>
            <person name="Hug L.A."/>
            <person name="Sharon I."/>
            <person name="Castelle C.J."/>
            <person name="Probst A.J."/>
            <person name="Thomas B.C."/>
            <person name="Singh A."/>
            <person name="Wilkins M.J."/>
            <person name="Karaoz U."/>
            <person name="Brodie E.L."/>
            <person name="Williams K.H."/>
            <person name="Hubbard S.S."/>
            <person name="Banfield J.F."/>
        </authorList>
    </citation>
    <scope>NUCLEOTIDE SEQUENCE [LARGE SCALE GENOMIC DNA]</scope>
</reference>
<evidence type="ECO:0000313" key="1">
    <source>
        <dbReference type="EMBL" id="OGD60759.1"/>
    </source>
</evidence>
<comment type="caution">
    <text evidence="1">The sequence shown here is derived from an EMBL/GenBank/DDBJ whole genome shotgun (WGS) entry which is preliminary data.</text>
</comment>
<proteinExistence type="predicted"/>
<dbReference type="Gene3D" id="2.30.30.140">
    <property type="match status" value="1"/>
</dbReference>
<accession>A0A1F5DZZ7</accession>
<name>A0A1F5DZZ7_9BACT</name>
<dbReference type="Proteomes" id="UP000176364">
    <property type="component" value="Unassembled WGS sequence"/>
</dbReference>
<organism evidence="1 2">
    <name type="scientific">Candidatus Beckwithbacteria bacterium RIFCSPLOWO2_02_FULL_47_23</name>
    <dbReference type="NCBI Taxonomy" id="1797463"/>
    <lineage>
        <taxon>Bacteria</taxon>
        <taxon>Candidatus Beckwithiibacteriota</taxon>
    </lineage>
</organism>
<dbReference type="SUPFAM" id="SSF159127">
    <property type="entry name" value="HupF/HypC-like"/>
    <property type="match status" value="1"/>
</dbReference>
<gene>
    <name evidence="1" type="ORF">A3I57_00705</name>
</gene>
<evidence type="ECO:0008006" key="3">
    <source>
        <dbReference type="Google" id="ProtNLM"/>
    </source>
</evidence>
<dbReference type="EMBL" id="MEZQ01000021">
    <property type="protein sequence ID" value="OGD60759.1"/>
    <property type="molecule type" value="Genomic_DNA"/>
</dbReference>